<reference evidence="1" key="1">
    <citation type="submission" date="2021-05" db="EMBL/GenBank/DDBJ databases">
        <authorList>
            <person name="Alioto T."/>
            <person name="Alioto T."/>
            <person name="Gomez Garrido J."/>
        </authorList>
    </citation>
    <scope>NUCLEOTIDE SEQUENCE</scope>
</reference>
<protein>
    <submittedName>
        <fullName evidence="1">Uncharacterized protein</fullName>
    </submittedName>
</protein>
<dbReference type="EMBL" id="HBUF01004238">
    <property type="protein sequence ID" value="CAG6606631.1"/>
    <property type="molecule type" value="Transcribed_RNA"/>
</dbReference>
<sequence>MKNYCPGTAGFEPRSFACKPSAVFNQPKSNRSKVFNRSDRCVSTFCGFPIDVDRPSIDSIDATRRRLKLSTLGQRTSRVDKFGQTTSYTGFFWGVKFIFENELSSL</sequence>
<proteinExistence type="predicted"/>
<name>A0A8D8LBT6_9HEMI</name>
<dbReference type="AlphaFoldDB" id="A0A8D8LBT6"/>
<dbReference type="EMBL" id="HBUF01004237">
    <property type="protein sequence ID" value="CAG6606630.1"/>
    <property type="molecule type" value="Transcribed_RNA"/>
</dbReference>
<evidence type="ECO:0000313" key="1">
    <source>
        <dbReference type="EMBL" id="CAG6606630.1"/>
    </source>
</evidence>
<accession>A0A8D8LBT6</accession>
<dbReference type="EMBL" id="HBUF01004236">
    <property type="protein sequence ID" value="CAG6606629.1"/>
    <property type="molecule type" value="Transcribed_RNA"/>
</dbReference>
<organism evidence="1">
    <name type="scientific">Cacopsylla melanoneura</name>
    <dbReference type="NCBI Taxonomy" id="428564"/>
    <lineage>
        <taxon>Eukaryota</taxon>
        <taxon>Metazoa</taxon>
        <taxon>Ecdysozoa</taxon>
        <taxon>Arthropoda</taxon>
        <taxon>Hexapoda</taxon>
        <taxon>Insecta</taxon>
        <taxon>Pterygota</taxon>
        <taxon>Neoptera</taxon>
        <taxon>Paraneoptera</taxon>
        <taxon>Hemiptera</taxon>
        <taxon>Sternorrhyncha</taxon>
        <taxon>Psylloidea</taxon>
        <taxon>Psyllidae</taxon>
        <taxon>Psyllinae</taxon>
        <taxon>Cacopsylla</taxon>
    </lineage>
</organism>